<evidence type="ECO:0000256" key="2">
    <source>
        <dbReference type="ARBA" id="ARBA00004922"/>
    </source>
</evidence>
<organism evidence="14 15">
    <name type="scientific">Methanospirillum lacunae</name>
    <dbReference type="NCBI Taxonomy" id="668570"/>
    <lineage>
        <taxon>Archaea</taxon>
        <taxon>Methanobacteriati</taxon>
        <taxon>Methanobacteriota</taxon>
        <taxon>Stenosarchaea group</taxon>
        <taxon>Methanomicrobia</taxon>
        <taxon>Methanomicrobiales</taxon>
        <taxon>Methanospirillaceae</taxon>
        <taxon>Methanospirillum</taxon>
    </lineage>
</organism>
<dbReference type="GO" id="GO:0004581">
    <property type="term" value="F:dolichyl-phosphate beta-glucosyltransferase activity"/>
    <property type="evidence" value="ECO:0007669"/>
    <property type="project" value="UniProtKB-EC"/>
</dbReference>
<evidence type="ECO:0000256" key="9">
    <source>
        <dbReference type="ARBA" id="ARBA00022968"/>
    </source>
</evidence>
<reference evidence="14 15" key="1">
    <citation type="submission" date="2018-05" db="EMBL/GenBank/DDBJ databases">
        <title>Draft genome of Methanospirillum lacunae Ki8-1.</title>
        <authorList>
            <person name="Dueholm M.S."/>
            <person name="Nielsen P.H."/>
            <person name="Bakmann L.F."/>
            <person name="Otzen D.E."/>
        </authorList>
    </citation>
    <scope>NUCLEOTIDE SEQUENCE [LARGE SCALE GENOMIC DNA]</scope>
    <source>
        <strain evidence="14 15">Ki8-1</strain>
    </source>
</reference>
<dbReference type="Proteomes" id="UP000245657">
    <property type="component" value="Unassembled WGS sequence"/>
</dbReference>
<evidence type="ECO:0000259" key="13">
    <source>
        <dbReference type="Pfam" id="PF00535"/>
    </source>
</evidence>
<dbReference type="PANTHER" id="PTHR10859">
    <property type="entry name" value="GLYCOSYL TRANSFERASE"/>
    <property type="match status" value="1"/>
</dbReference>
<comment type="pathway">
    <text evidence="2">Protein modification; protein glycosylation.</text>
</comment>
<name>A0A2V2MW95_9EURY</name>
<evidence type="ECO:0000256" key="4">
    <source>
        <dbReference type="ARBA" id="ARBA00012583"/>
    </source>
</evidence>
<keyword evidence="8" id="KW-0256">Endoplasmic reticulum</keyword>
<dbReference type="EMBL" id="QGMY01000011">
    <property type="protein sequence ID" value="PWR70525.1"/>
    <property type="molecule type" value="Genomic_DNA"/>
</dbReference>
<evidence type="ECO:0000313" key="15">
    <source>
        <dbReference type="Proteomes" id="UP000245657"/>
    </source>
</evidence>
<accession>A0A2V2MW95</accession>
<evidence type="ECO:0000313" key="14">
    <source>
        <dbReference type="EMBL" id="PWR70525.1"/>
    </source>
</evidence>
<evidence type="ECO:0000256" key="5">
    <source>
        <dbReference type="ARBA" id="ARBA00022676"/>
    </source>
</evidence>
<dbReference type="PANTHER" id="PTHR10859:SF91">
    <property type="entry name" value="DOLICHYL-PHOSPHATE BETA-GLUCOSYLTRANSFERASE"/>
    <property type="match status" value="1"/>
</dbReference>
<dbReference type="InterPro" id="IPR029044">
    <property type="entry name" value="Nucleotide-diphossugar_trans"/>
</dbReference>
<dbReference type="GO" id="GO:0006487">
    <property type="term" value="P:protein N-linked glycosylation"/>
    <property type="evidence" value="ECO:0007669"/>
    <property type="project" value="TreeGrafter"/>
</dbReference>
<dbReference type="EC" id="2.4.1.117" evidence="4"/>
<comment type="similarity">
    <text evidence="3">Belongs to the glycosyltransferase 2 family.</text>
</comment>
<gene>
    <name evidence="14" type="ORF">DK846_14115</name>
</gene>
<evidence type="ECO:0000256" key="12">
    <source>
        <dbReference type="ARBA" id="ARBA00045097"/>
    </source>
</evidence>
<keyword evidence="11" id="KW-0472">Membrane</keyword>
<protein>
    <recommendedName>
        <fullName evidence="4">dolichyl-phosphate beta-glucosyltransferase</fullName>
        <ecNumber evidence="4">2.4.1.117</ecNumber>
    </recommendedName>
</protein>
<evidence type="ECO:0000256" key="11">
    <source>
        <dbReference type="ARBA" id="ARBA00023136"/>
    </source>
</evidence>
<evidence type="ECO:0000256" key="7">
    <source>
        <dbReference type="ARBA" id="ARBA00022692"/>
    </source>
</evidence>
<keyword evidence="10" id="KW-1133">Transmembrane helix</keyword>
<dbReference type="CDD" id="cd04188">
    <property type="entry name" value="DPG_synthase"/>
    <property type="match status" value="1"/>
</dbReference>
<dbReference type="InterPro" id="IPR035518">
    <property type="entry name" value="DPG_synthase"/>
</dbReference>
<comment type="caution">
    <text evidence="14">The sequence shown here is derived from an EMBL/GenBank/DDBJ whole genome shotgun (WGS) entry which is preliminary data.</text>
</comment>
<dbReference type="OrthoDB" id="351177at2157"/>
<dbReference type="Gene3D" id="3.90.550.10">
    <property type="entry name" value="Spore Coat Polysaccharide Biosynthesis Protein SpsA, Chain A"/>
    <property type="match status" value="1"/>
</dbReference>
<dbReference type="InterPro" id="IPR001173">
    <property type="entry name" value="Glyco_trans_2-like"/>
</dbReference>
<evidence type="ECO:0000256" key="10">
    <source>
        <dbReference type="ARBA" id="ARBA00022989"/>
    </source>
</evidence>
<evidence type="ECO:0000256" key="3">
    <source>
        <dbReference type="ARBA" id="ARBA00006739"/>
    </source>
</evidence>
<evidence type="ECO:0000256" key="8">
    <source>
        <dbReference type="ARBA" id="ARBA00022824"/>
    </source>
</evidence>
<dbReference type="SUPFAM" id="SSF53448">
    <property type="entry name" value="Nucleotide-diphospho-sugar transferases"/>
    <property type="match status" value="1"/>
</dbReference>
<keyword evidence="9" id="KW-0735">Signal-anchor</keyword>
<dbReference type="GeneID" id="97547751"/>
<dbReference type="AlphaFoldDB" id="A0A2V2MW95"/>
<dbReference type="RefSeq" id="WP_109969609.1">
    <property type="nucleotide sequence ID" value="NZ_CP176093.1"/>
</dbReference>
<proteinExistence type="inferred from homology"/>
<dbReference type="Pfam" id="PF00535">
    <property type="entry name" value="Glycos_transf_2"/>
    <property type="match status" value="1"/>
</dbReference>
<keyword evidence="7" id="KW-0812">Transmembrane</keyword>
<feature type="domain" description="Glycosyltransferase 2-like" evidence="13">
    <location>
        <begin position="4"/>
        <end position="167"/>
    </location>
</feature>
<sequence>MRYSIVIPAYNEEKRIGHLLQNLSDPHAEFIFVCDGTDRTPEVIQEFSSGHPDLTVRCLNNYSHRLGKGGGVYEGFRAATAPLIGFMDADNSTQYSEMLRLIDQIGDYDGIIGSRHMPDSTVEIHQPLSRRVQSRAFNIIIRLLFGLQFYDTQCGAKIFRKDAIDKILPALRARGFEFDVELLWHMRRAGFQVLEVPVIWNDTGDSRLQTSDAFSMLSTLLHLRLGIGAHD</sequence>
<keyword evidence="5" id="KW-0328">Glycosyltransferase</keyword>
<keyword evidence="6 14" id="KW-0808">Transferase</keyword>
<evidence type="ECO:0000256" key="6">
    <source>
        <dbReference type="ARBA" id="ARBA00022679"/>
    </source>
</evidence>
<keyword evidence="15" id="KW-1185">Reference proteome</keyword>
<comment type="subcellular location">
    <subcellularLocation>
        <location evidence="1">Endoplasmic reticulum membrane</location>
        <topology evidence="1">Single-pass membrane protein</topology>
    </subcellularLocation>
</comment>
<evidence type="ECO:0000256" key="1">
    <source>
        <dbReference type="ARBA" id="ARBA00004389"/>
    </source>
</evidence>
<comment type="catalytic activity">
    <reaction evidence="12">
        <text>a di-trans,poly-cis-dolichyl phosphate + UDP-alpha-D-glucose = a di-trans,poly-cis-dolichyl beta-D-glucosyl phosphate + UDP</text>
        <dbReference type="Rhea" id="RHEA:15401"/>
        <dbReference type="Rhea" id="RHEA-COMP:19498"/>
        <dbReference type="Rhea" id="RHEA-COMP:19502"/>
        <dbReference type="ChEBI" id="CHEBI:57525"/>
        <dbReference type="ChEBI" id="CHEBI:57683"/>
        <dbReference type="ChEBI" id="CHEBI:58223"/>
        <dbReference type="ChEBI" id="CHEBI:58885"/>
        <dbReference type="EC" id="2.4.1.117"/>
    </reaction>
    <physiologicalReaction direction="left-to-right" evidence="12">
        <dbReference type="Rhea" id="RHEA:15402"/>
    </physiologicalReaction>
</comment>